<evidence type="ECO:0000313" key="2">
    <source>
        <dbReference type="Proteomes" id="UP000694404"/>
    </source>
</evidence>
<organism evidence="1 2">
    <name type="scientific">Chelonoidis abingdonii</name>
    <name type="common">Abingdon island giant tortoise</name>
    <name type="synonym">Testudo abingdonii</name>
    <dbReference type="NCBI Taxonomy" id="106734"/>
    <lineage>
        <taxon>Eukaryota</taxon>
        <taxon>Metazoa</taxon>
        <taxon>Chordata</taxon>
        <taxon>Craniata</taxon>
        <taxon>Vertebrata</taxon>
        <taxon>Euteleostomi</taxon>
        <taxon>Archelosauria</taxon>
        <taxon>Testudinata</taxon>
        <taxon>Testudines</taxon>
        <taxon>Cryptodira</taxon>
        <taxon>Durocryptodira</taxon>
        <taxon>Testudinoidea</taxon>
        <taxon>Testudinidae</taxon>
        <taxon>Chelonoidis</taxon>
    </lineage>
</organism>
<dbReference type="Gene3D" id="3.20.20.70">
    <property type="entry name" value="Aldolase class I"/>
    <property type="match status" value="1"/>
</dbReference>
<reference evidence="1" key="2">
    <citation type="submission" date="2025-09" db="UniProtKB">
        <authorList>
            <consortium name="Ensembl"/>
        </authorList>
    </citation>
    <scope>IDENTIFICATION</scope>
</reference>
<dbReference type="InterPro" id="IPR052582">
    <property type="entry name" value="tRNA-DUS-like"/>
</dbReference>
<dbReference type="PANTHER" id="PTHR45936">
    <property type="entry name" value="TRNA-DIHYDROURIDINE(20) SYNTHASE [NAD(P)+]-LIKE"/>
    <property type="match status" value="1"/>
</dbReference>
<dbReference type="SUPFAM" id="SSF51395">
    <property type="entry name" value="FMN-linked oxidoreductases"/>
    <property type="match status" value="1"/>
</dbReference>
<proteinExistence type="predicted"/>
<dbReference type="GO" id="GO:0005737">
    <property type="term" value="C:cytoplasm"/>
    <property type="evidence" value="ECO:0007669"/>
    <property type="project" value="TreeGrafter"/>
</dbReference>
<dbReference type="Proteomes" id="UP000694404">
    <property type="component" value="Unplaced"/>
</dbReference>
<reference evidence="1" key="1">
    <citation type="submission" date="2025-08" db="UniProtKB">
        <authorList>
            <consortium name="Ensembl"/>
        </authorList>
    </citation>
    <scope>IDENTIFICATION</scope>
</reference>
<dbReference type="InterPro" id="IPR013785">
    <property type="entry name" value="Aldolase_TIM"/>
</dbReference>
<sequence>MTVNTPALCFRSKNILAPMVRVGTLPMRLLALDFGADIVYCETSCPVHRWGTETQMTCPTPC</sequence>
<name>A0A8C0JGF0_CHEAB</name>
<accession>A0A8C0JGF0</accession>
<dbReference type="GeneTree" id="ENSGT00960000192199"/>
<dbReference type="AlphaFoldDB" id="A0A8C0JGF0"/>
<dbReference type="GO" id="GO:0017150">
    <property type="term" value="F:tRNA dihydrouridine synthase activity"/>
    <property type="evidence" value="ECO:0007669"/>
    <property type="project" value="TreeGrafter"/>
</dbReference>
<evidence type="ECO:0000313" key="1">
    <source>
        <dbReference type="Ensembl" id="ENSCABP00000031682.1"/>
    </source>
</evidence>
<dbReference type="Ensembl" id="ENSCABT00000034730.1">
    <property type="protein sequence ID" value="ENSCABP00000031682.1"/>
    <property type="gene ID" value="ENSCABG00000023144.1"/>
</dbReference>
<keyword evidence="2" id="KW-1185">Reference proteome</keyword>
<dbReference type="PANTHER" id="PTHR45936:SF1">
    <property type="entry name" value="TRNA-DIHYDROURIDINE(20) SYNTHASE [NAD(P)+]-LIKE"/>
    <property type="match status" value="1"/>
</dbReference>
<protein>
    <submittedName>
        <fullName evidence="1">Uncharacterized protein</fullName>
    </submittedName>
</protein>